<dbReference type="GO" id="GO:0004462">
    <property type="term" value="F:lactoylglutathione lyase activity"/>
    <property type="evidence" value="ECO:0007669"/>
    <property type="project" value="UniProtKB-UniRule"/>
</dbReference>
<evidence type="ECO:0000313" key="12">
    <source>
        <dbReference type="Proteomes" id="UP001377567"/>
    </source>
</evidence>
<dbReference type="CDD" id="cd07233">
    <property type="entry name" value="GlxI_Zn"/>
    <property type="match status" value="2"/>
</dbReference>
<feature type="domain" description="VOC" evidence="10">
    <location>
        <begin position="19"/>
        <end position="164"/>
    </location>
</feature>
<dbReference type="PROSITE" id="PS00934">
    <property type="entry name" value="GLYOXALASE_I_1"/>
    <property type="match status" value="2"/>
</dbReference>
<keyword evidence="12" id="KW-1185">Reference proteome</keyword>
<feature type="binding site" evidence="8">
    <location>
        <position position="160"/>
    </location>
    <ligand>
        <name>Zn(2+)</name>
        <dbReference type="ChEBI" id="CHEBI:29105"/>
        <note>ligand shared between dimeric partners</note>
    </ligand>
</feature>
<evidence type="ECO:0000313" key="11">
    <source>
        <dbReference type="EMBL" id="GMM57212.1"/>
    </source>
</evidence>
<sequence length="322" mass="36388">MSSPFSTVIESAQTDASLTLNHTCIRVKDPKVSVPFYTEKLGMTLLGQKDFPDMKFSLYFLAFPRPDFPKNSEGKVEVFSMPGVLELTHNWGTESDPEFSVSNGNTEPHRGYGHVCLTTKDIDACCAVFESKDVTFKKRLVDGRQKDIAFILDPDGYWIEVCGYKYDQLDANTHDLRLNHTMLRIKDPAKSLPFYENVLGMRVLEKSVHENGKFTLYFLAYGALKAGEQKRSTQGLLELTHNWGTESDPDFAYHNGNDAPQGYGHVCISLDDPEAMCKEIEAKYGDDIKWAPKYNQGKMKGLAFIRDPDNYSIEIVPRALQL</sequence>
<dbReference type="Gene3D" id="3.10.180.10">
    <property type="entry name" value="2,3-Dihydroxybiphenyl 1,2-Dioxygenase, domain 1"/>
    <property type="match status" value="2"/>
</dbReference>
<dbReference type="PROSITE" id="PS00935">
    <property type="entry name" value="GLYOXALASE_I_2"/>
    <property type="match status" value="2"/>
</dbReference>
<dbReference type="InterPro" id="IPR029068">
    <property type="entry name" value="Glyas_Bleomycin-R_OHBP_Dase"/>
</dbReference>
<evidence type="ECO:0000256" key="7">
    <source>
        <dbReference type="PIRSR" id="PIRSR604361-1"/>
    </source>
</evidence>
<dbReference type="InterPro" id="IPR018146">
    <property type="entry name" value="Glyoxalase_1_CS"/>
</dbReference>
<evidence type="ECO:0000256" key="9">
    <source>
        <dbReference type="RuleBase" id="RU361179"/>
    </source>
</evidence>
<protein>
    <recommendedName>
        <fullName evidence="3 9">Lactoylglutathione lyase</fullName>
        <ecNumber evidence="3 9">4.4.1.5</ecNumber>
    </recommendedName>
    <alternativeName>
        <fullName evidence="9">Glyoxalase I</fullName>
    </alternativeName>
</protein>
<organism evidence="11 12">
    <name type="scientific">Maudiozyma humilis</name>
    <name type="common">Sour dough yeast</name>
    <name type="synonym">Kazachstania humilis</name>
    <dbReference type="NCBI Taxonomy" id="51915"/>
    <lineage>
        <taxon>Eukaryota</taxon>
        <taxon>Fungi</taxon>
        <taxon>Dikarya</taxon>
        <taxon>Ascomycota</taxon>
        <taxon>Saccharomycotina</taxon>
        <taxon>Saccharomycetes</taxon>
        <taxon>Saccharomycetales</taxon>
        <taxon>Saccharomycetaceae</taxon>
        <taxon>Maudiozyma</taxon>
    </lineage>
</organism>
<accession>A0AAV5S0R7</accession>
<proteinExistence type="inferred from homology"/>
<dbReference type="NCBIfam" id="TIGR00068">
    <property type="entry name" value="glyox_I"/>
    <property type="match status" value="2"/>
</dbReference>
<dbReference type="PROSITE" id="PS51819">
    <property type="entry name" value="VOC"/>
    <property type="match status" value="2"/>
</dbReference>
<keyword evidence="6 9" id="KW-0456">Lyase</keyword>
<name>A0AAV5S0R7_MAUHU</name>
<dbReference type="Pfam" id="PF00903">
    <property type="entry name" value="Glyoxalase"/>
    <property type="match status" value="2"/>
</dbReference>
<evidence type="ECO:0000259" key="10">
    <source>
        <dbReference type="PROSITE" id="PS51819"/>
    </source>
</evidence>
<evidence type="ECO:0000256" key="6">
    <source>
        <dbReference type="ARBA" id="ARBA00023239"/>
    </source>
</evidence>
<keyword evidence="4 8" id="KW-0479">Metal-binding</keyword>
<dbReference type="InterPro" id="IPR037523">
    <property type="entry name" value="VOC_core"/>
</dbReference>
<keyword evidence="5 8" id="KW-0862">Zinc</keyword>
<feature type="binding site" evidence="8">
    <location>
        <position position="86"/>
    </location>
    <ligand>
        <name>Zn(2+)</name>
        <dbReference type="ChEBI" id="CHEBI:29105"/>
        <note>ligand shared between dimeric partners</note>
    </ligand>
</feature>
<dbReference type="GO" id="GO:0046872">
    <property type="term" value="F:metal ion binding"/>
    <property type="evidence" value="ECO:0007669"/>
    <property type="project" value="UniProtKB-UniRule"/>
</dbReference>
<feature type="binding site" evidence="8">
    <location>
        <position position="114"/>
    </location>
    <ligand>
        <name>Zn(2+)</name>
        <dbReference type="ChEBI" id="CHEBI:29105"/>
        <note>ligand shared between dimeric partners</note>
    </ligand>
</feature>
<dbReference type="PANTHER" id="PTHR10374:SF30">
    <property type="entry name" value="LACTOYLGLUTATHIONE LYASE"/>
    <property type="match status" value="1"/>
</dbReference>
<comment type="pathway">
    <text evidence="1 9">Secondary metabolite metabolism; methylglyoxal degradation; (R)-lactate from methylglyoxal: step 1/2.</text>
</comment>
<comment type="similarity">
    <text evidence="2 9">Belongs to the glyoxalase I family.</text>
</comment>
<evidence type="ECO:0000256" key="2">
    <source>
        <dbReference type="ARBA" id="ARBA00010363"/>
    </source>
</evidence>
<dbReference type="InterPro" id="IPR004361">
    <property type="entry name" value="Glyoxalase_1"/>
</dbReference>
<gene>
    <name evidence="11" type="ORF">DAKH74_038280</name>
</gene>
<feature type="domain" description="VOC" evidence="10">
    <location>
        <begin position="177"/>
        <end position="318"/>
    </location>
</feature>
<dbReference type="InterPro" id="IPR004360">
    <property type="entry name" value="Glyas_Fos-R_dOase_dom"/>
</dbReference>
<comment type="function">
    <text evidence="9">Catalyzes the conversion of hemimercaptal, formed from methylglyoxal and glutathione, to S-lactoylglutathione.</text>
</comment>
<evidence type="ECO:0000256" key="3">
    <source>
        <dbReference type="ARBA" id="ARBA00012081"/>
    </source>
</evidence>
<dbReference type="Proteomes" id="UP001377567">
    <property type="component" value="Unassembled WGS sequence"/>
</dbReference>
<evidence type="ECO:0000256" key="1">
    <source>
        <dbReference type="ARBA" id="ARBA00005008"/>
    </source>
</evidence>
<dbReference type="EC" id="4.4.1.5" evidence="3 9"/>
<evidence type="ECO:0000256" key="8">
    <source>
        <dbReference type="PIRSR" id="PIRSR604361-3"/>
    </source>
</evidence>
<evidence type="ECO:0000256" key="5">
    <source>
        <dbReference type="ARBA" id="ARBA00022833"/>
    </source>
</evidence>
<comment type="catalytic activity">
    <reaction evidence="9">
        <text>(R)-S-lactoylglutathione = methylglyoxal + glutathione</text>
        <dbReference type="Rhea" id="RHEA:19069"/>
        <dbReference type="ChEBI" id="CHEBI:17158"/>
        <dbReference type="ChEBI" id="CHEBI:57474"/>
        <dbReference type="ChEBI" id="CHEBI:57925"/>
        <dbReference type="EC" id="4.4.1.5"/>
    </reaction>
</comment>
<feature type="active site" description="Proton donor/acceptor" evidence="7">
    <location>
        <position position="160"/>
    </location>
</feature>
<comment type="cofactor">
    <cofactor evidence="8">
        <name>Zn(2+)</name>
        <dbReference type="ChEBI" id="CHEBI:29105"/>
    </cofactor>
    <text evidence="8">Binds 1 zinc ion per subunit. In the homodimer, two zinc ions are bound between subunits.</text>
</comment>
<dbReference type="EMBL" id="BTGD01000011">
    <property type="protein sequence ID" value="GMM57212.1"/>
    <property type="molecule type" value="Genomic_DNA"/>
</dbReference>
<reference evidence="11 12" key="1">
    <citation type="journal article" date="2023" name="Elife">
        <title>Identification of key yeast species and microbe-microbe interactions impacting larval growth of Drosophila in the wild.</title>
        <authorList>
            <person name="Mure A."/>
            <person name="Sugiura Y."/>
            <person name="Maeda R."/>
            <person name="Honda K."/>
            <person name="Sakurai N."/>
            <person name="Takahashi Y."/>
            <person name="Watada M."/>
            <person name="Katoh T."/>
            <person name="Gotoh A."/>
            <person name="Gotoh Y."/>
            <person name="Taniguchi I."/>
            <person name="Nakamura K."/>
            <person name="Hayashi T."/>
            <person name="Katayama T."/>
            <person name="Uemura T."/>
            <person name="Hattori Y."/>
        </authorList>
    </citation>
    <scope>NUCLEOTIDE SEQUENCE [LARGE SCALE GENOMIC DNA]</scope>
    <source>
        <strain evidence="11 12">KH-74</strain>
    </source>
</reference>
<comment type="caution">
    <text evidence="11">The sequence shown here is derived from an EMBL/GenBank/DDBJ whole genome shotgun (WGS) entry which is preliminary data.</text>
</comment>
<dbReference type="SUPFAM" id="SSF54593">
    <property type="entry name" value="Glyoxalase/Bleomycin resistance protein/Dihydroxybiphenyl dioxygenase"/>
    <property type="match status" value="2"/>
</dbReference>
<evidence type="ECO:0000256" key="4">
    <source>
        <dbReference type="ARBA" id="ARBA00022723"/>
    </source>
</evidence>
<dbReference type="AlphaFoldDB" id="A0AAV5S0R7"/>
<dbReference type="PANTHER" id="PTHR10374">
    <property type="entry name" value="LACTOYLGLUTATHIONE LYASE GLYOXALASE I"/>
    <property type="match status" value="1"/>
</dbReference>